<protein>
    <submittedName>
        <fullName evidence="1">Uncharacterized protein</fullName>
    </submittedName>
</protein>
<dbReference type="OrthoDB" id="7029988at2"/>
<evidence type="ECO:0000313" key="1">
    <source>
        <dbReference type="EMBL" id="ADE11345.1"/>
    </source>
</evidence>
<dbReference type="AlphaFoldDB" id="D5CQV9"/>
<proteinExistence type="predicted"/>
<dbReference type="KEGG" id="slt:Slit_1107"/>
<dbReference type="HOGENOM" id="CLU_743725_0_0_4"/>
<sequence>MNPFFNFFKNNCNIARKELVIGSPTRTNVIEVEAVLKHSEIFGNLLLSRDGFHESYAAFGGPWQREREAAAWNLLAGACDGFQKMLGGKTTERHIKPWRIFGFVSDSIDANGLARKIWHDDQSFYFIVTAGAILDPYLTYIKLAALSDFLPEAPAAGKVLEVPTGVNSAVTISTDRLAFAGRLAVYSGYAIFFHELAHILRGHVLLHCSSQLGRGIAERIEAYAENPDLERRAMETDADYFAGQFMAKMFLAQKGQNQILGSKPNERLFRLAIAIFVAYYTFEELSGYHSGITRIYVALHGLFTSIKGSTKDKARMIDKIMVSLIQFMSTADFTVKDFSLTDFQNLLRDTQPVINEMQAKFVGMRPSEWKEI</sequence>
<dbReference type="Proteomes" id="UP000001625">
    <property type="component" value="Chromosome"/>
</dbReference>
<name>D5CQV9_SIDLE</name>
<dbReference type="EMBL" id="CP001965">
    <property type="protein sequence ID" value="ADE11345.1"/>
    <property type="molecule type" value="Genomic_DNA"/>
</dbReference>
<dbReference type="RefSeq" id="WP_013029243.1">
    <property type="nucleotide sequence ID" value="NC_013959.1"/>
</dbReference>
<evidence type="ECO:0000313" key="2">
    <source>
        <dbReference type="Proteomes" id="UP000001625"/>
    </source>
</evidence>
<keyword evidence="2" id="KW-1185">Reference proteome</keyword>
<reference evidence="1 2" key="1">
    <citation type="submission" date="2010-03" db="EMBL/GenBank/DDBJ databases">
        <title>Complete sequence of Sideroxydans lithotrophicus ES-1.</title>
        <authorList>
            <consortium name="US DOE Joint Genome Institute"/>
            <person name="Lucas S."/>
            <person name="Copeland A."/>
            <person name="Lapidus A."/>
            <person name="Cheng J.-F."/>
            <person name="Bruce D."/>
            <person name="Goodwin L."/>
            <person name="Pitluck S."/>
            <person name="Munk A.C."/>
            <person name="Detter J.C."/>
            <person name="Han C."/>
            <person name="Tapia R."/>
            <person name="Larimer F."/>
            <person name="Land M."/>
            <person name="Hauser L."/>
            <person name="Kyrpides N."/>
            <person name="Ivanova N."/>
            <person name="Emerson D."/>
            <person name="Woyke T."/>
        </authorList>
    </citation>
    <scope>NUCLEOTIDE SEQUENCE [LARGE SCALE GENOMIC DNA]</scope>
    <source>
        <strain evidence="1 2">ES-1</strain>
    </source>
</reference>
<organism evidence="1 2">
    <name type="scientific">Sideroxydans lithotrophicus (strain ES-1)</name>
    <dbReference type="NCBI Taxonomy" id="580332"/>
    <lineage>
        <taxon>Bacteria</taxon>
        <taxon>Pseudomonadati</taxon>
        <taxon>Pseudomonadota</taxon>
        <taxon>Betaproteobacteria</taxon>
        <taxon>Nitrosomonadales</taxon>
        <taxon>Gallionellaceae</taxon>
        <taxon>Sideroxydans</taxon>
    </lineage>
</organism>
<gene>
    <name evidence="1" type="ordered locus">Slit_1107</name>
</gene>
<accession>D5CQV9</accession>